<reference evidence="5" key="1">
    <citation type="submission" date="2021-11" db="EMBL/GenBank/DDBJ databases">
        <title>Purpureocillium_takamizusanense_genome.</title>
        <authorList>
            <person name="Nguyen N.-H."/>
        </authorList>
    </citation>
    <scope>NUCLEOTIDE SEQUENCE</scope>
    <source>
        <strain evidence="5">PT3</strain>
    </source>
</reference>
<dbReference type="Gene3D" id="3.40.47.10">
    <property type="match status" value="1"/>
</dbReference>
<dbReference type="RefSeq" id="XP_047841859.1">
    <property type="nucleotide sequence ID" value="XM_047985881.1"/>
</dbReference>
<dbReference type="InterPro" id="IPR014030">
    <property type="entry name" value="Ketoacyl_synth_N"/>
</dbReference>
<evidence type="ECO:0000256" key="3">
    <source>
        <dbReference type="ARBA" id="ARBA00022679"/>
    </source>
</evidence>
<dbReference type="OrthoDB" id="329835at2759"/>
<gene>
    <name evidence="5" type="primary">FSA1</name>
    <name evidence="5" type="ORF">JDV02_004650</name>
</gene>
<dbReference type="GO" id="GO:0004315">
    <property type="term" value="F:3-oxoacyl-[acyl-carrier-protein] synthase activity"/>
    <property type="evidence" value="ECO:0007669"/>
    <property type="project" value="InterPro"/>
</dbReference>
<feature type="domain" description="Ketosynthase family 3 (KS3)" evidence="4">
    <location>
        <begin position="2"/>
        <end position="222"/>
    </location>
</feature>
<evidence type="ECO:0000256" key="1">
    <source>
        <dbReference type="ARBA" id="ARBA00022450"/>
    </source>
</evidence>
<dbReference type="Pfam" id="PF00109">
    <property type="entry name" value="ketoacyl-synt"/>
    <property type="match status" value="1"/>
</dbReference>
<name>A0A9Q8VA71_9HYPO</name>
<dbReference type="PROSITE" id="PS52004">
    <property type="entry name" value="KS3_2"/>
    <property type="match status" value="1"/>
</dbReference>
<keyword evidence="6" id="KW-1185">Reference proteome</keyword>
<evidence type="ECO:0000256" key="2">
    <source>
        <dbReference type="ARBA" id="ARBA00022553"/>
    </source>
</evidence>
<keyword evidence="1" id="KW-0596">Phosphopantetheine</keyword>
<protein>
    <submittedName>
        <fullName evidence="5">PKS/NRPS-like protein biosynthetic cluster</fullName>
    </submittedName>
</protein>
<dbReference type="InterPro" id="IPR016039">
    <property type="entry name" value="Thiolase-like"/>
</dbReference>
<sequence length="222" mass="24026">MPEPIAVIGSGCRFPGGVDTPSKFWSLLHNPPDLSREPPSTRFNGDVYYHPVGTHHGTTNATKSYFLEDTGRSNVAQFDAGFFSIQASEAEAMDPQHRMLLEVVYDGLCAAGQPMEKLRGSDTAVYVGVMCDDYNTMLERDWETMPRYTATGLARSLAANRVSYFFDWHGPSLTIDTACSSSLVALDQAVQVLRSGKSAVAVAAGTSLILSPGTYMTISLGK</sequence>
<dbReference type="PROSITE" id="PS00606">
    <property type="entry name" value="KS3_1"/>
    <property type="match status" value="1"/>
</dbReference>
<evidence type="ECO:0000313" key="5">
    <source>
        <dbReference type="EMBL" id="UNI18378.1"/>
    </source>
</evidence>
<dbReference type="CDD" id="cd00833">
    <property type="entry name" value="PKS"/>
    <property type="match status" value="1"/>
</dbReference>
<dbReference type="AlphaFoldDB" id="A0A9Q8VA71"/>
<dbReference type="InterPro" id="IPR018201">
    <property type="entry name" value="Ketoacyl_synth_AS"/>
</dbReference>
<dbReference type="GO" id="GO:0044550">
    <property type="term" value="P:secondary metabolite biosynthetic process"/>
    <property type="evidence" value="ECO:0007669"/>
    <property type="project" value="TreeGrafter"/>
</dbReference>
<dbReference type="GO" id="GO:0006633">
    <property type="term" value="P:fatty acid biosynthetic process"/>
    <property type="evidence" value="ECO:0007669"/>
    <property type="project" value="InterPro"/>
</dbReference>
<dbReference type="InterPro" id="IPR050091">
    <property type="entry name" value="PKS_NRPS_Biosynth_Enz"/>
</dbReference>
<accession>A0A9Q8VA71</accession>
<dbReference type="GeneID" id="72066602"/>
<keyword evidence="3" id="KW-0808">Transferase</keyword>
<dbReference type="KEGG" id="ptkz:JDV02_004650"/>
<dbReference type="SMART" id="SM00825">
    <property type="entry name" value="PKS_KS"/>
    <property type="match status" value="1"/>
</dbReference>
<dbReference type="GO" id="GO:0004312">
    <property type="term" value="F:fatty acid synthase activity"/>
    <property type="evidence" value="ECO:0007669"/>
    <property type="project" value="TreeGrafter"/>
</dbReference>
<dbReference type="PANTHER" id="PTHR43775">
    <property type="entry name" value="FATTY ACID SYNTHASE"/>
    <property type="match status" value="1"/>
</dbReference>
<dbReference type="Proteomes" id="UP000829364">
    <property type="component" value="Chromosome 3"/>
</dbReference>
<dbReference type="SUPFAM" id="SSF53901">
    <property type="entry name" value="Thiolase-like"/>
    <property type="match status" value="1"/>
</dbReference>
<evidence type="ECO:0000259" key="4">
    <source>
        <dbReference type="PROSITE" id="PS52004"/>
    </source>
</evidence>
<keyword evidence="2" id="KW-0597">Phosphoprotein</keyword>
<proteinExistence type="predicted"/>
<dbReference type="PANTHER" id="PTHR43775:SF20">
    <property type="entry name" value="HYBRID PKS-NRPS SYNTHETASE APDA"/>
    <property type="match status" value="1"/>
</dbReference>
<organism evidence="5 6">
    <name type="scientific">Purpureocillium takamizusanense</name>
    <dbReference type="NCBI Taxonomy" id="2060973"/>
    <lineage>
        <taxon>Eukaryota</taxon>
        <taxon>Fungi</taxon>
        <taxon>Dikarya</taxon>
        <taxon>Ascomycota</taxon>
        <taxon>Pezizomycotina</taxon>
        <taxon>Sordariomycetes</taxon>
        <taxon>Hypocreomycetidae</taxon>
        <taxon>Hypocreales</taxon>
        <taxon>Ophiocordycipitaceae</taxon>
        <taxon>Purpureocillium</taxon>
    </lineage>
</organism>
<evidence type="ECO:0000313" key="6">
    <source>
        <dbReference type="Proteomes" id="UP000829364"/>
    </source>
</evidence>
<dbReference type="InterPro" id="IPR020841">
    <property type="entry name" value="PKS_Beta-ketoAc_synthase_dom"/>
</dbReference>
<dbReference type="EMBL" id="CP086356">
    <property type="protein sequence ID" value="UNI18378.1"/>
    <property type="molecule type" value="Genomic_DNA"/>
</dbReference>